<dbReference type="AlphaFoldDB" id="A0A918NJH3"/>
<dbReference type="EMBL" id="BMXR01000015">
    <property type="protein sequence ID" value="GGX72058.1"/>
    <property type="molecule type" value="Genomic_DNA"/>
</dbReference>
<evidence type="ECO:0000313" key="2">
    <source>
        <dbReference type="EMBL" id="GGX72058.1"/>
    </source>
</evidence>
<keyword evidence="3" id="KW-1185">Reference proteome</keyword>
<gene>
    <name evidence="2" type="ORF">GCM10007392_44330</name>
</gene>
<organism evidence="2 3">
    <name type="scientific">Saccharospirillum salsuginis</name>
    <dbReference type="NCBI Taxonomy" id="418750"/>
    <lineage>
        <taxon>Bacteria</taxon>
        <taxon>Pseudomonadati</taxon>
        <taxon>Pseudomonadota</taxon>
        <taxon>Gammaproteobacteria</taxon>
        <taxon>Oceanospirillales</taxon>
        <taxon>Saccharospirillaceae</taxon>
        <taxon>Saccharospirillum</taxon>
    </lineage>
</organism>
<dbReference type="Proteomes" id="UP000626148">
    <property type="component" value="Unassembled WGS sequence"/>
</dbReference>
<comment type="caution">
    <text evidence="2">The sequence shown here is derived from an EMBL/GenBank/DDBJ whole genome shotgun (WGS) entry which is preliminary data.</text>
</comment>
<name>A0A918NJH3_9GAMM</name>
<protein>
    <submittedName>
        <fullName evidence="2">Uncharacterized protein</fullName>
    </submittedName>
</protein>
<accession>A0A918NJH3</accession>
<reference evidence="2" key="2">
    <citation type="submission" date="2020-09" db="EMBL/GenBank/DDBJ databases">
        <authorList>
            <person name="Sun Q."/>
            <person name="Kim S."/>
        </authorList>
    </citation>
    <scope>NUCLEOTIDE SEQUENCE</scope>
    <source>
        <strain evidence="2">KCTC 22169</strain>
    </source>
</reference>
<sequence length="71" mass="7663">MFLLSYSLCWAGLVAEKPHRLGGVLMRGRRKYADASDRPVGLTAASLLRTSPHKHPTHPALTDNATAHEGG</sequence>
<reference evidence="2" key="1">
    <citation type="journal article" date="2014" name="Int. J. Syst. Evol. Microbiol.">
        <title>Complete genome sequence of Corynebacterium casei LMG S-19264T (=DSM 44701T), isolated from a smear-ripened cheese.</title>
        <authorList>
            <consortium name="US DOE Joint Genome Institute (JGI-PGF)"/>
            <person name="Walter F."/>
            <person name="Albersmeier A."/>
            <person name="Kalinowski J."/>
            <person name="Ruckert C."/>
        </authorList>
    </citation>
    <scope>NUCLEOTIDE SEQUENCE</scope>
    <source>
        <strain evidence="2">KCTC 22169</strain>
    </source>
</reference>
<evidence type="ECO:0000313" key="3">
    <source>
        <dbReference type="Proteomes" id="UP000626148"/>
    </source>
</evidence>
<feature type="region of interest" description="Disordered" evidence="1">
    <location>
        <begin position="48"/>
        <end position="71"/>
    </location>
</feature>
<evidence type="ECO:0000256" key="1">
    <source>
        <dbReference type="SAM" id="MobiDB-lite"/>
    </source>
</evidence>
<proteinExistence type="predicted"/>